<dbReference type="Proteomes" id="UP000233837">
    <property type="component" value="Unassembled WGS sequence"/>
</dbReference>
<name>A0A2I0VQ95_9ASPA</name>
<dbReference type="STRING" id="906689.A0A2I0VQ95"/>
<feature type="region of interest" description="Disordered" evidence="2">
    <location>
        <begin position="22"/>
        <end position="69"/>
    </location>
</feature>
<dbReference type="Gene3D" id="1.25.10.10">
    <property type="entry name" value="Leucine-rich Repeat Variant"/>
    <property type="match status" value="1"/>
</dbReference>
<keyword evidence="4" id="KW-1185">Reference proteome</keyword>
<reference evidence="3 4" key="2">
    <citation type="journal article" date="2017" name="Nature">
        <title>The Apostasia genome and the evolution of orchids.</title>
        <authorList>
            <person name="Zhang G.Q."/>
            <person name="Liu K.W."/>
            <person name="Li Z."/>
            <person name="Lohaus R."/>
            <person name="Hsiao Y.Y."/>
            <person name="Niu S.C."/>
            <person name="Wang J.Y."/>
            <person name="Lin Y.C."/>
            <person name="Xu Q."/>
            <person name="Chen L.J."/>
            <person name="Yoshida K."/>
            <person name="Fujiwara S."/>
            <person name="Wang Z.W."/>
            <person name="Zhang Y.Q."/>
            <person name="Mitsuda N."/>
            <person name="Wang M."/>
            <person name="Liu G.H."/>
            <person name="Pecoraro L."/>
            <person name="Huang H.X."/>
            <person name="Xiao X.J."/>
            <person name="Lin M."/>
            <person name="Wu X.Y."/>
            <person name="Wu W.L."/>
            <person name="Chen Y.Y."/>
            <person name="Chang S.B."/>
            <person name="Sakamoto S."/>
            <person name="Ohme-Takagi M."/>
            <person name="Yagi M."/>
            <person name="Zeng S.J."/>
            <person name="Shen C.Y."/>
            <person name="Yeh C.M."/>
            <person name="Luo Y.B."/>
            <person name="Tsai W.C."/>
            <person name="Van de Peer Y."/>
            <person name="Liu Z.J."/>
        </authorList>
    </citation>
    <scope>NUCLEOTIDE SEQUENCE [LARGE SCALE GENOMIC DNA]</scope>
    <source>
        <tissue evidence="3">The whole plant</tissue>
    </source>
</reference>
<feature type="region of interest" description="Disordered" evidence="2">
    <location>
        <begin position="407"/>
        <end position="438"/>
    </location>
</feature>
<dbReference type="InterPro" id="IPR051944">
    <property type="entry name" value="BEACH_domain_protein"/>
</dbReference>
<evidence type="ECO:0000313" key="3">
    <source>
        <dbReference type="EMBL" id="PKU65577.1"/>
    </source>
</evidence>
<dbReference type="SUPFAM" id="SSF48371">
    <property type="entry name" value="ARM repeat"/>
    <property type="match status" value="2"/>
</dbReference>
<organism evidence="3 4">
    <name type="scientific">Dendrobium catenatum</name>
    <dbReference type="NCBI Taxonomy" id="906689"/>
    <lineage>
        <taxon>Eukaryota</taxon>
        <taxon>Viridiplantae</taxon>
        <taxon>Streptophyta</taxon>
        <taxon>Embryophyta</taxon>
        <taxon>Tracheophyta</taxon>
        <taxon>Spermatophyta</taxon>
        <taxon>Magnoliopsida</taxon>
        <taxon>Liliopsida</taxon>
        <taxon>Asparagales</taxon>
        <taxon>Orchidaceae</taxon>
        <taxon>Epidendroideae</taxon>
        <taxon>Malaxideae</taxon>
        <taxon>Dendrobiinae</taxon>
        <taxon>Dendrobium</taxon>
    </lineage>
</organism>
<accession>A0A2I0VQ95</accession>
<dbReference type="EMBL" id="KZ503329">
    <property type="protein sequence ID" value="PKU65577.1"/>
    <property type="molecule type" value="Genomic_DNA"/>
</dbReference>
<dbReference type="AlphaFoldDB" id="A0A2I0VQ95"/>
<dbReference type="InterPro" id="IPR011989">
    <property type="entry name" value="ARM-like"/>
</dbReference>
<keyword evidence="1" id="KW-0853">WD repeat</keyword>
<evidence type="ECO:0000256" key="2">
    <source>
        <dbReference type="SAM" id="MobiDB-lite"/>
    </source>
</evidence>
<reference evidence="3 4" key="1">
    <citation type="journal article" date="2016" name="Sci. Rep.">
        <title>The Dendrobium catenatum Lindl. genome sequence provides insights into polysaccharide synthase, floral development and adaptive evolution.</title>
        <authorList>
            <person name="Zhang G.Q."/>
            <person name="Xu Q."/>
            <person name="Bian C."/>
            <person name="Tsai W.C."/>
            <person name="Yeh C.M."/>
            <person name="Liu K.W."/>
            <person name="Yoshida K."/>
            <person name="Zhang L.S."/>
            <person name="Chang S.B."/>
            <person name="Chen F."/>
            <person name="Shi Y."/>
            <person name="Su Y.Y."/>
            <person name="Zhang Y.Q."/>
            <person name="Chen L.J."/>
            <person name="Yin Y."/>
            <person name="Lin M."/>
            <person name="Huang H."/>
            <person name="Deng H."/>
            <person name="Wang Z.W."/>
            <person name="Zhu S.L."/>
            <person name="Zhao X."/>
            <person name="Deng C."/>
            <person name="Niu S.C."/>
            <person name="Huang J."/>
            <person name="Wang M."/>
            <person name="Liu G.H."/>
            <person name="Yang H.J."/>
            <person name="Xiao X.J."/>
            <person name="Hsiao Y.Y."/>
            <person name="Wu W.L."/>
            <person name="Chen Y.Y."/>
            <person name="Mitsuda N."/>
            <person name="Ohme-Takagi M."/>
            <person name="Luo Y.B."/>
            <person name="Van de Peer Y."/>
            <person name="Liu Z.J."/>
        </authorList>
    </citation>
    <scope>NUCLEOTIDE SEQUENCE [LARGE SCALE GENOMIC DNA]</scope>
    <source>
        <tissue evidence="3">The whole plant</tissue>
    </source>
</reference>
<protein>
    <submittedName>
        <fullName evidence="3">Uncharacterized protein</fullName>
    </submittedName>
</protein>
<evidence type="ECO:0000256" key="1">
    <source>
        <dbReference type="ARBA" id="ARBA00022574"/>
    </source>
</evidence>
<dbReference type="PANTHER" id="PTHR46108">
    <property type="entry name" value="BLUE CHEESE"/>
    <property type="match status" value="1"/>
</dbReference>
<gene>
    <name evidence="3" type="ORF">MA16_Dca023195</name>
</gene>
<evidence type="ECO:0000313" key="4">
    <source>
        <dbReference type="Proteomes" id="UP000233837"/>
    </source>
</evidence>
<sequence>MFQSSRKTMRWASLLKDIKEKVGLSQSQHQTANSSPAVAAAAAAASGAGASGAPDSSSTPYVSPSSSPARGKYELEVDFKRFWEEFRSSSSEKEKEAALNMALDAFCRLMKQQSDVAHLVTKLDLDENLESLYLSKMQPVDKQPLLDSGILCCLIQILNALLNPDESSHRLFVADEAVSSVKSSDGDNVHVRRLEVEGSVVHIMKALASHPSAAPSLIEDDSLQLLFHMVTNGSLNVFSQFKDGLVRLHTIQLHRHAMQILGLLLTNDNGSTANYIHKHHLIKVLLTAVKDFNPEKGDPAYTMGIVDLLLECVELSAKPEAGQIRLREDIHNAHGYQYLVQFALTLSSLHRDTIIQSANPDSYFQNSDSSFVLEQEFSGRGDPPQSQLSPTLSRLLDVLVNLAQTGPADPISTGRGSKSDYGKASTHNRSRTSSRERFGDEMWEKGDMRIKDLEAIQMLQDIFLKADNVELQAELLSFDQQYKKVLREVGVLEVLLDDLRQHKFISGIEQQNNPSNTFEKTLSSSGFKKHMADKDAILSSPRFLGSGSSKFPIFEDEGTSAVAWDCLSSLLKKSETNQQSFRSCNGFSTVLPFLASVSHRSGVLRLLSCLIIEDSLQTHHEELGSLVEVLKSGMITSVLGSQYKLENNAKCDTFGTLWRILGSNNSAQRVFGEATGFSLLLTTLHSFQNSDDATRHSSLLANTKVFSFLLRVITAGVCNNPINRVRLHAIMSSPTFHDLLCESGLLCVDCEKQVIQLLLELALEIVSPPSMQAESGSSSDTFEEECSFLSNPSLAIDRPDQERVYNASAVGLLIRSLLLFTPKVQLEVLKFIEKLAHASPFNQESLTSIGKKHNT</sequence>
<dbReference type="PANTHER" id="PTHR46108:SF4">
    <property type="entry name" value="BLUE CHEESE"/>
    <property type="match status" value="1"/>
</dbReference>
<proteinExistence type="predicted"/>
<feature type="compositionally biased region" description="Low complexity" evidence="2">
    <location>
        <begin position="32"/>
        <end position="68"/>
    </location>
</feature>
<dbReference type="InterPro" id="IPR016024">
    <property type="entry name" value="ARM-type_fold"/>
</dbReference>